<evidence type="ECO:0000259" key="10">
    <source>
        <dbReference type="Pfam" id="PF21082"/>
    </source>
</evidence>
<sequence length="282" mass="30824">MPEWFEAINWAAIGTKAVTVTAQLVGILIVFFIVRAVGRRFISSGFTKMSAQRNISPGRTKTLEKLASSVFSYILIFIVITLIVGVFEYDVTALIAGAGIVGLAIGFGAQGLVSDIVTGFFILLEKQIDVDEYVTLAGLDGVVEEVGLRTTKLRGFDGTVHYIPNREIGSLSNHSRSNMRALVDIGISYDDNIDEAAKVMQEACDKVKAELGDTITEGPDVLGVQTLGDSEVVLRVLAKTANMEQWGVERLLRKEIKEAFDRNGIEIPFPHQVNMYKGEQHG</sequence>
<accession>A0A2P6MEV9</accession>
<dbReference type="Gene3D" id="2.30.30.60">
    <property type="match status" value="1"/>
</dbReference>
<dbReference type="FunFam" id="2.30.30.60:FF:000001">
    <property type="entry name" value="MscS Mechanosensitive ion channel"/>
    <property type="match status" value="1"/>
</dbReference>
<comment type="similarity">
    <text evidence="2">Belongs to the MscS (TC 1.A.23) family.</text>
</comment>
<dbReference type="PANTHER" id="PTHR30460">
    <property type="entry name" value="MODERATE CONDUCTANCE MECHANOSENSITIVE CHANNEL YBIO"/>
    <property type="match status" value="1"/>
</dbReference>
<dbReference type="Gene3D" id="3.30.70.100">
    <property type="match status" value="1"/>
</dbReference>
<dbReference type="EMBL" id="PVNS01000012">
    <property type="protein sequence ID" value="PRO64780.1"/>
    <property type="molecule type" value="Genomic_DNA"/>
</dbReference>
<dbReference type="PANTHER" id="PTHR30460:SF0">
    <property type="entry name" value="MODERATE CONDUCTANCE MECHANOSENSITIVE CHANNEL YBIO"/>
    <property type="match status" value="1"/>
</dbReference>
<name>A0A2P6MEV9_ALKUR</name>
<evidence type="ECO:0000313" key="12">
    <source>
        <dbReference type="EMBL" id="PRO64780.1"/>
    </source>
</evidence>
<evidence type="ECO:0000256" key="3">
    <source>
        <dbReference type="ARBA" id="ARBA00022475"/>
    </source>
</evidence>
<evidence type="ECO:0000259" key="11">
    <source>
        <dbReference type="Pfam" id="PF21088"/>
    </source>
</evidence>
<feature type="domain" description="Mechanosensitive ion channel MscS" evidence="9">
    <location>
        <begin position="112"/>
        <end position="176"/>
    </location>
</feature>
<proteinExistence type="inferred from homology"/>
<dbReference type="Pfam" id="PF00924">
    <property type="entry name" value="MS_channel_2nd"/>
    <property type="match status" value="1"/>
</dbReference>
<dbReference type="InterPro" id="IPR049278">
    <property type="entry name" value="MS_channel_C"/>
</dbReference>
<comment type="subcellular location">
    <subcellularLocation>
        <location evidence="1">Cell membrane</location>
        <topology evidence="1">Multi-pass membrane protein</topology>
    </subcellularLocation>
</comment>
<dbReference type="Gene3D" id="1.10.287.1260">
    <property type="match status" value="1"/>
</dbReference>
<dbReference type="Pfam" id="PF21082">
    <property type="entry name" value="MS_channel_3rd"/>
    <property type="match status" value="1"/>
</dbReference>
<dbReference type="GO" id="GO:0008381">
    <property type="term" value="F:mechanosensitive monoatomic ion channel activity"/>
    <property type="evidence" value="ECO:0007669"/>
    <property type="project" value="InterPro"/>
</dbReference>
<dbReference type="AlphaFoldDB" id="A0A2P6MEV9"/>
<gene>
    <name evidence="12" type="ORF">C6I21_12785</name>
</gene>
<dbReference type="InterPro" id="IPR045276">
    <property type="entry name" value="YbiO_bact"/>
</dbReference>
<dbReference type="GO" id="GO:0005886">
    <property type="term" value="C:plasma membrane"/>
    <property type="evidence" value="ECO:0007669"/>
    <property type="project" value="UniProtKB-SubCell"/>
</dbReference>
<evidence type="ECO:0000256" key="8">
    <source>
        <dbReference type="SAM" id="Phobius"/>
    </source>
</evidence>
<comment type="function">
    <text evidence="7">May play a role in resistance to osmotic downshock.</text>
</comment>
<protein>
    <submittedName>
        <fullName evidence="12">Mechanosensitive ion channel protein</fullName>
    </submittedName>
</protein>
<evidence type="ECO:0000256" key="1">
    <source>
        <dbReference type="ARBA" id="ARBA00004651"/>
    </source>
</evidence>
<keyword evidence="3" id="KW-1003">Cell membrane</keyword>
<evidence type="ECO:0000256" key="5">
    <source>
        <dbReference type="ARBA" id="ARBA00022989"/>
    </source>
</evidence>
<dbReference type="InterPro" id="IPR006685">
    <property type="entry name" value="MscS_channel_2nd"/>
</dbReference>
<comment type="caution">
    <text evidence="12">The sequence shown here is derived from an EMBL/GenBank/DDBJ whole genome shotgun (WGS) entry which is preliminary data.</text>
</comment>
<evidence type="ECO:0000256" key="2">
    <source>
        <dbReference type="ARBA" id="ARBA00008017"/>
    </source>
</evidence>
<dbReference type="Pfam" id="PF21088">
    <property type="entry name" value="MS_channel_1st"/>
    <property type="match status" value="1"/>
</dbReference>
<feature type="transmembrane region" description="Helical" evidence="8">
    <location>
        <begin position="20"/>
        <end position="38"/>
    </location>
</feature>
<dbReference type="RefSeq" id="WP_105959876.1">
    <property type="nucleotide sequence ID" value="NZ_PVNS01000012.1"/>
</dbReference>
<keyword evidence="13" id="KW-1185">Reference proteome</keyword>
<feature type="domain" description="Mechanosensitive ion channel transmembrane helices 2/3" evidence="11">
    <location>
        <begin position="70"/>
        <end position="110"/>
    </location>
</feature>
<dbReference type="InterPro" id="IPR049142">
    <property type="entry name" value="MS_channel_1st"/>
</dbReference>
<dbReference type="Proteomes" id="UP000243650">
    <property type="component" value="Unassembled WGS sequence"/>
</dbReference>
<dbReference type="FunFam" id="3.30.70.100:FF:000018">
    <property type="entry name" value="MscS mechanosensitive ion channel"/>
    <property type="match status" value="1"/>
</dbReference>
<dbReference type="InterPro" id="IPR011014">
    <property type="entry name" value="MscS_channel_TM-2"/>
</dbReference>
<evidence type="ECO:0000256" key="7">
    <source>
        <dbReference type="ARBA" id="ARBA00059688"/>
    </source>
</evidence>
<evidence type="ECO:0000313" key="13">
    <source>
        <dbReference type="Proteomes" id="UP000243650"/>
    </source>
</evidence>
<dbReference type="OrthoDB" id="9809206at2"/>
<dbReference type="InterPro" id="IPR023408">
    <property type="entry name" value="MscS_beta-dom_sf"/>
</dbReference>
<evidence type="ECO:0000256" key="6">
    <source>
        <dbReference type="ARBA" id="ARBA00023136"/>
    </source>
</evidence>
<reference evidence="12 13" key="1">
    <citation type="submission" date="2018-03" db="EMBL/GenBank/DDBJ databases">
        <title>Bacillus urumqiensis sp. nov., a moderately haloalkaliphilic bacterium isolated from a salt lake.</title>
        <authorList>
            <person name="Zhao B."/>
            <person name="Liao Z."/>
        </authorList>
    </citation>
    <scope>NUCLEOTIDE SEQUENCE [LARGE SCALE GENOMIC DNA]</scope>
    <source>
        <strain evidence="12 13">BZ-SZ-XJ18</strain>
    </source>
</reference>
<organism evidence="12 13">
    <name type="scientific">Alkalicoccus urumqiensis</name>
    <name type="common">Bacillus urumqiensis</name>
    <dbReference type="NCBI Taxonomy" id="1548213"/>
    <lineage>
        <taxon>Bacteria</taxon>
        <taxon>Bacillati</taxon>
        <taxon>Bacillota</taxon>
        <taxon>Bacilli</taxon>
        <taxon>Bacillales</taxon>
        <taxon>Bacillaceae</taxon>
        <taxon>Alkalicoccus</taxon>
    </lineage>
</organism>
<dbReference type="InterPro" id="IPR010920">
    <property type="entry name" value="LSM_dom_sf"/>
</dbReference>
<feature type="domain" description="Mechanosensitive ion channel MscS C-terminal" evidence="10">
    <location>
        <begin position="183"/>
        <end position="267"/>
    </location>
</feature>
<evidence type="ECO:0000259" key="9">
    <source>
        <dbReference type="Pfam" id="PF00924"/>
    </source>
</evidence>
<dbReference type="SUPFAM" id="SSF82689">
    <property type="entry name" value="Mechanosensitive channel protein MscS (YggB), C-terminal domain"/>
    <property type="match status" value="1"/>
</dbReference>
<dbReference type="InterPro" id="IPR011066">
    <property type="entry name" value="MscS_channel_C_sf"/>
</dbReference>
<feature type="transmembrane region" description="Helical" evidence="8">
    <location>
        <begin position="93"/>
        <end position="124"/>
    </location>
</feature>
<dbReference type="SUPFAM" id="SSF50182">
    <property type="entry name" value="Sm-like ribonucleoproteins"/>
    <property type="match status" value="1"/>
</dbReference>
<dbReference type="SUPFAM" id="SSF82861">
    <property type="entry name" value="Mechanosensitive channel protein MscS (YggB), transmembrane region"/>
    <property type="match status" value="1"/>
</dbReference>
<keyword evidence="4 8" id="KW-0812">Transmembrane</keyword>
<keyword evidence="5 8" id="KW-1133">Transmembrane helix</keyword>
<feature type="transmembrane region" description="Helical" evidence="8">
    <location>
        <begin position="66"/>
        <end position="87"/>
    </location>
</feature>
<evidence type="ECO:0000256" key="4">
    <source>
        <dbReference type="ARBA" id="ARBA00022692"/>
    </source>
</evidence>
<keyword evidence="6 8" id="KW-0472">Membrane</keyword>